<keyword evidence="2" id="KW-0812">Transmembrane</keyword>
<evidence type="ECO:0000256" key="1">
    <source>
        <dbReference type="ARBA" id="ARBA00022801"/>
    </source>
</evidence>
<dbReference type="EMBL" id="VUNC01000003">
    <property type="protein sequence ID" value="MST72466.1"/>
    <property type="molecule type" value="Genomic_DNA"/>
</dbReference>
<dbReference type="Gene3D" id="3.40.50.1820">
    <property type="entry name" value="alpha/beta hydrolase"/>
    <property type="match status" value="1"/>
</dbReference>
<proteinExistence type="predicted"/>
<sequence>MKKSKRRQLAVWGGIGAIVIFALAMLYEARSVWLGALAGDQGVQASDSSQVQTDVASASRMNQSALGEDYMPTSSNIRPYIPSDQEGRDFESIPREDFTDHVIPDLSLVAGSVSEPQNLDSGTQQVFYLWDEDNVPGGGRALGADSAGFRAAVTTFPVPQGVTVKGAVLLEAGGAFMYRGARGDAYPTARRLADRGYQCFVVDYRLSRDLGAIDLARAVRFVQRHWQDYALPKRDAVAVMGFSAGGIAAGQMLLDWDGTRSPRDYDATYVPDDLDGEPVDVSADGMIYSFYGRLSVASKDVDQLRAGDLPPTYFVYGSRDPFVHEFEANIQTLEQAGVEVQGVALRGWPHGFGAVGGWIDGYDAFLQQAFAA</sequence>
<organism evidence="4 5">
    <name type="scientific">Olsenella porci</name>
    <dbReference type="NCBI Taxonomy" id="2652279"/>
    <lineage>
        <taxon>Bacteria</taxon>
        <taxon>Bacillati</taxon>
        <taxon>Actinomycetota</taxon>
        <taxon>Coriobacteriia</taxon>
        <taxon>Coriobacteriales</taxon>
        <taxon>Atopobiaceae</taxon>
        <taxon>Olsenella</taxon>
    </lineage>
</organism>
<dbReference type="InterPro" id="IPR050300">
    <property type="entry name" value="GDXG_lipolytic_enzyme"/>
</dbReference>
<dbReference type="GO" id="GO:0016787">
    <property type="term" value="F:hydrolase activity"/>
    <property type="evidence" value="ECO:0007669"/>
    <property type="project" value="UniProtKB-KW"/>
</dbReference>
<name>A0A6N7XR56_9ACTN</name>
<accession>A0A6N7XR56</accession>
<dbReference type="AlphaFoldDB" id="A0A6N7XR56"/>
<evidence type="ECO:0000313" key="5">
    <source>
        <dbReference type="Proteomes" id="UP000469325"/>
    </source>
</evidence>
<reference evidence="4 5" key="1">
    <citation type="submission" date="2019-08" db="EMBL/GenBank/DDBJ databases">
        <title>In-depth cultivation of the pig gut microbiome towards novel bacterial diversity and tailored functional studies.</title>
        <authorList>
            <person name="Wylensek D."/>
            <person name="Hitch T.C.A."/>
            <person name="Clavel T."/>
        </authorList>
    </citation>
    <scope>NUCLEOTIDE SEQUENCE [LARGE SCALE GENOMIC DNA]</scope>
    <source>
        <strain evidence="4 5">CA-Schmier-601-WT-1</strain>
    </source>
</reference>
<evidence type="ECO:0000259" key="3">
    <source>
        <dbReference type="Pfam" id="PF07859"/>
    </source>
</evidence>
<comment type="caution">
    <text evidence="4">The sequence shown here is derived from an EMBL/GenBank/DDBJ whole genome shotgun (WGS) entry which is preliminary data.</text>
</comment>
<keyword evidence="1 4" id="KW-0378">Hydrolase</keyword>
<evidence type="ECO:0000313" key="4">
    <source>
        <dbReference type="EMBL" id="MST72466.1"/>
    </source>
</evidence>
<dbReference type="RefSeq" id="WP_154434620.1">
    <property type="nucleotide sequence ID" value="NZ_VUNC01000003.1"/>
</dbReference>
<dbReference type="SUPFAM" id="SSF53474">
    <property type="entry name" value="alpha/beta-Hydrolases"/>
    <property type="match status" value="1"/>
</dbReference>
<feature type="domain" description="Alpha/beta hydrolase fold-3" evidence="3">
    <location>
        <begin position="173"/>
        <end position="352"/>
    </location>
</feature>
<protein>
    <submittedName>
        <fullName evidence="4">Alpha/beta hydrolase</fullName>
    </submittedName>
</protein>
<keyword evidence="2" id="KW-1133">Transmembrane helix</keyword>
<feature type="transmembrane region" description="Helical" evidence="2">
    <location>
        <begin position="9"/>
        <end position="27"/>
    </location>
</feature>
<dbReference type="InterPro" id="IPR029058">
    <property type="entry name" value="AB_hydrolase_fold"/>
</dbReference>
<gene>
    <name evidence="4" type="ORF">FYJ68_05010</name>
</gene>
<dbReference type="PANTHER" id="PTHR48081">
    <property type="entry name" value="AB HYDROLASE SUPERFAMILY PROTEIN C4A8.06C"/>
    <property type="match status" value="1"/>
</dbReference>
<keyword evidence="2" id="KW-0472">Membrane</keyword>
<dbReference type="Pfam" id="PF07859">
    <property type="entry name" value="Abhydrolase_3"/>
    <property type="match status" value="1"/>
</dbReference>
<dbReference type="InterPro" id="IPR013094">
    <property type="entry name" value="AB_hydrolase_3"/>
</dbReference>
<evidence type="ECO:0000256" key="2">
    <source>
        <dbReference type="SAM" id="Phobius"/>
    </source>
</evidence>
<keyword evidence="5" id="KW-1185">Reference proteome</keyword>
<dbReference type="Proteomes" id="UP000469325">
    <property type="component" value="Unassembled WGS sequence"/>
</dbReference>